<proteinExistence type="predicted"/>
<dbReference type="EMBL" id="JAWQEG010000509">
    <property type="protein sequence ID" value="KAK3889010.1"/>
    <property type="molecule type" value="Genomic_DNA"/>
</dbReference>
<accession>A0AAE1GBV4</accession>
<dbReference type="AlphaFoldDB" id="A0AAE1GBV4"/>
<reference evidence="2" key="1">
    <citation type="submission" date="2023-10" db="EMBL/GenBank/DDBJ databases">
        <title>Genome assemblies of two species of porcelain crab, Petrolisthes cinctipes and Petrolisthes manimaculis (Anomura: Porcellanidae).</title>
        <authorList>
            <person name="Angst P."/>
        </authorList>
    </citation>
    <scope>NUCLEOTIDE SEQUENCE</scope>
    <source>
        <strain evidence="2">PB745_01</strain>
        <tissue evidence="2">Gill</tissue>
    </source>
</reference>
<evidence type="ECO:0000256" key="1">
    <source>
        <dbReference type="SAM" id="MobiDB-lite"/>
    </source>
</evidence>
<organism evidence="2 3">
    <name type="scientific">Petrolisthes cinctipes</name>
    <name type="common">Flat porcelain crab</name>
    <dbReference type="NCBI Taxonomy" id="88211"/>
    <lineage>
        <taxon>Eukaryota</taxon>
        <taxon>Metazoa</taxon>
        <taxon>Ecdysozoa</taxon>
        <taxon>Arthropoda</taxon>
        <taxon>Crustacea</taxon>
        <taxon>Multicrustacea</taxon>
        <taxon>Malacostraca</taxon>
        <taxon>Eumalacostraca</taxon>
        <taxon>Eucarida</taxon>
        <taxon>Decapoda</taxon>
        <taxon>Pleocyemata</taxon>
        <taxon>Anomura</taxon>
        <taxon>Galatheoidea</taxon>
        <taxon>Porcellanidae</taxon>
        <taxon>Petrolisthes</taxon>
    </lineage>
</organism>
<sequence>MYKYHQSHVYQSEESAQCQDEDSLDSFPDNMTDDLTQPANIGKGDSGRGEASCSGVGDNYLQTTTNQCRIYS</sequence>
<gene>
    <name evidence="2" type="ORF">Pcinc_006980</name>
</gene>
<keyword evidence="3" id="KW-1185">Reference proteome</keyword>
<comment type="caution">
    <text evidence="2">The sequence shown here is derived from an EMBL/GenBank/DDBJ whole genome shotgun (WGS) entry which is preliminary data.</text>
</comment>
<evidence type="ECO:0000313" key="3">
    <source>
        <dbReference type="Proteomes" id="UP001286313"/>
    </source>
</evidence>
<protein>
    <submittedName>
        <fullName evidence="2">Uncharacterized protein</fullName>
    </submittedName>
</protein>
<feature type="compositionally biased region" description="Polar residues" evidence="1">
    <location>
        <begin position="8"/>
        <end position="18"/>
    </location>
</feature>
<dbReference type="Proteomes" id="UP001286313">
    <property type="component" value="Unassembled WGS sequence"/>
</dbReference>
<evidence type="ECO:0000313" key="2">
    <source>
        <dbReference type="EMBL" id="KAK3889010.1"/>
    </source>
</evidence>
<name>A0AAE1GBV4_PETCI</name>
<feature type="region of interest" description="Disordered" evidence="1">
    <location>
        <begin position="1"/>
        <end position="56"/>
    </location>
</feature>